<evidence type="ECO:0000313" key="2">
    <source>
        <dbReference type="EMBL" id="MER5170567.1"/>
    </source>
</evidence>
<keyword evidence="1" id="KW-1133">Transmembrane helix</keyword>
<reference evidence="2 3" key="1">
    <citation type="submission" date="2024-06" db="EMBL/GenBank/DDBJ databases">
        <title>Thioclava kandeliae sp. nov. from a rhizosphere soil sample of Kandelia candel in a mangrove.</title>
        <authorList>
            <person name="Mu T."/>
        </authorList>
    </citation>
    <scope>NUCLEOTIDE SEQUENCE [LARGE SCALE GENOMIC DNA]</scope>
    <source>
        <strain evidence="2 3">CPCC 100088</strain>
    </source>
</reference>
<keyword evidence="3" id="KW-1185">Reference proteome</keyword>
<comment type="caution">
    <text evidence="2">The sequence shown here is derived from an EMBL/GenBank/DDBJ whole genome shotgun (WGS) entry which is preliminary data.</text>
</comment>
<keyword evidence="1" id="KW-0472">Membrane</keyword>
<dbReference type="EMBL" id="JAYWLC010000001">
    <property type="protein sequence ID" value="MER5170567.1"/>
    <property type="molecule type" value="Genomic_DNA"/>
</dbReference>
<name>A0ABV1SCC8_9RHOB</name>
<dbReference type="RefSeq" id="WP_339112113.1">
    <property type="nucleotide sequence ID" value="NZ_JAYWLC010000001.1"/>
</dbReference>
<keyword evidence="1" id="KW-0812">Transmembrane</keyword>
<dbReference type="Pfam" id="PF10658">
    <property type="entry name" value="DUF2484"/>
    <property type="match status" value="1"/>
</dbReference>
<proteinExistence type="predicted"/>
<feature type="transmembrane region" description="Helical" evidence="1">
    <location>
        <begin position="51"/>
        <end position="68"/>
    </location>
</feature>
<sequence>MSLSLSLACLWVVLASVAAMGPQRWHWMAAWALIATGVPILGGVTYQQGPIWGLVVLAAGMSVLRWPLRRLIQRLHADGRLRDERQDA</sequence>
<gene>
    <name evidence="2" type="ORF">VSX56_02170</name>
</gene>
<organism evidence="2 3">
    <name type="scientific">Thioclava kandeliae</name>
    <dbReference type="NCBI Taxonomy" id="3070818"/>
    <lineage>
        <taxon>Bacteria</taxon>
        <taxon>Pseudomonadati</taxon>
        <taxon>Pseudomonadota</taxon>
        <taxon>Alphaproteobacteria</taxon>
        <taxon>Rhodobacterales</taxon>
        <taxon>Paracoccaceae</taxon>
        <taxon>Thioclava</taxon>
    </lineage>
</organism>
<dbReference type="InterPro" id="IPR018919">
    <property type="entry name" value="DUF2484"/>
</dbReference>
<dbReference type="Proteomes" id="UP001438953">
    <property type="component" value="Unassembled WGS sequence"/>
</dbReference>
<evidence type="ECO:0000313" key="3">
    <source>
        <dbReference type="Proteomes" id="UP001438953"/>
    </source>
</evidence>
<protein>
    <submittedName>
        <fullName evidence="2">DUF2484 family protein</fullName>
    </submittedName>
</protein>
<accession>A0ABV1SCC8</accession>
<evidence type="ECO:0000256" key="1">
    <source>
        <dbReference type="SAM" id="Phobius"/>
    </source>
</evidence>